<organism evidence="10 11">
    <name type="scientific">Oscillochloris trichoides DG-6</name>
    <dbReference type="NCBI Taxonomy" id="765420"/>
    <lineage>
        <taxon>Bacteria</taxon>
        <taxon>Bacillati</taxon>
        <taxon>Chloroflexota</taxon>
        <taxon>Chloroflexia</taxon>
        <taxon>Chloroflexales</taxon>
        <taxon>Chloroflexineae</taxon>
        <taxon>Oscillochloridaceae</taxon>
        <taxon>Oscillochloris</taxon>
    </lineage>
</organism>
<feature type="domain" description="Histidine kinase" evidence="9">
    <location>
        <begin position="457"/>
        <end position="546"/>
    </location>
</feature>
<dbReference type="Gene3D" id="3.30.565.10">
    <property type="entry name" value="Histidine kinase-like ATPase, C-terminal domain"/>
    <property type="match status" value="1"/>
</dbReference>
<evidence type="ECO:0000256" key="2">
    <source>
        <dbReference type="ARBA" id="ARBA00022475"/>
    </source>
</evidence>
<evidence type="ECO:0000259" key="9">
    <source>
        <dbReference type="PROSITE" id="PS50109"/>
    </source>
</evidence>
<dbReference type="Pfam" id="PF07730">
    <property type="entry name" value="HisKA_3"/>
    <property type="match status" value="1"/>
</dbReference>
<evidence type="ECO:0000256" key="8">
    <source>
        <dbReference type="ARBA" id="ARBA00023136"/>
    </source>
</evidence>
<reference evidence="10 11" key="1">
    <citation type="journal article" date="2011" name="J. Bacteriol.">
        <title>Draft genome sequence of the anoxygenic filamentous phototrophic bacterium Oscillochloris trichoides subsp. DG-6.</title>
        <authorList>
            <person name="Kuznetsov B.B."/>
            <person name="Ivanovsky R.N."/>
            <person name="Keppen O.I."/>
            <person name="Sukhacheva M.V."/>
            <person name="Bumazhkin B.K."/>
            <person name="Patutina E.O."/>
            <person name="Beletsky A.V."/>
            <person name="Mardanov A.V."/>
            <person name="Baslerov R.V."/>
            <person name="Panteleeva A.N."/>
            <person name="Kolganova T.V."/>
            <person name="Ravin N.V."/>
            <person name="Skryabin K.G."/>
        </authorList>
    </citation>
    <scope>NUCLEOTIDE SEQUENCE [LARGE SCALE GENOMIC DNA]</scope>
    <source>
        <strain evidence="10 11">DG-6</strain>
    </source>
</reference>
<dbReference type="GO" id="GO:0005886">
    <property type="term" value="C:plasma membrane"/>
    <property type="evidence" value="ECO:0007669"/>
    <property type="project" value="UniProtKB-SubCell"/>
</dbReference>
<evidence type="ECO:0000256" key="3">
    <source>
        <dbReference type="ARBA" id="ARBA00022679"/>
    </source>
</evidence>
<dbReference type="InterPro" id="IPR050482">
    <property type="entry name" value="Sensor_HK_TwoCompSys"/>
</dbReference>
<dbReference type="Gene3D" id="3.30.450.40">
    <property type="match status" value="1"/>
</dbReference>
<evidence type="ECO:0000313" key="10">
    <source>
        <dbReference type="EMBL" id="EFO79329.1"/>
    </source>
</evidence>
<dbReference type="GO" id="GO:0000155">
    <property type="term" value="F:phosphorelay sensor kinase activity"/>
    <property type="evidence" value="ECO:0007669"/>
    <property type="project" value="InterPro"/>
</dbReference>
<keyword evidence="11" id="KW-1185">Reference proteome</keyword>
<gene>
    <name evidence="10" type="ORF">OSCT_2831</name>
</gene>
<accession>E1IHN0</accession>
<dbReference type="InterPro" id="IPR005467">
    <property type="entry name" value="His_kinase_dom"/>
</dbReference>
<dbReference type="eggNOG" id="COG4585">
    <property type="taxonomic scope" value="Bacteria"/>
</dbReference>
<keyword evidence="4" id="KW-0812">Transmembrane</keyword>
<dbReference type="SUPFAM" id="SSF55874">
    <property type="entry name" value="ATPase domain of HSP90 chaperone/DNA topoisomerase II/histidine kinase"/>
    <property type="match status" value="1"/>
</dbReference>
<dbReference type="EMBL" id="ADVR01000117">
    <property type="protein sequence ID" value="EFO79329.1"/>
    <property type="molecule type" value="Genomic_DNA"/>
</dbReference>
<dbReference type="Gene3D" id="1.20.5.1930">
    <property type="match status" value="1"/>
</dbReference>
<evidence type="ECO:0000256" key="4">
    <source>
        <dbReference type="ARBA" id="ARBA00022692"/>
    </source>
</evidence>
<dbReference type="PANTHER" id="PTHR24421">
    <property type="entry name" value="NITRATE/NITRITE SENSOR PROTEIN NARX-RELATED"/>
    <property type="match status" value="1"/>
</dbReference>
<evidence type="ECO:0000256" key="7">
    <source>
        <dbReference type="ARBA" id="ARBA00023012"/>
    </source>
</evidence>
<dbReference type="SUPFAM" id="SSF55781">
    <property type="entry name" value="GAF domain-like"/>
    <property type="match status" value="1"/>
</dbReference>
<evidence type="ECO:0000256" key="6">
    <source>
        <dbReference type="ARBA" id="ARBA00022989"/>
    </source>
</evidence>
<dbReference type="InterPro" id="IPR003018">
    <property type="entry name" value="GAF"/>
</dbReference>
<dbReference type="PROSITE" id="PS50109">
    <property type="entry name" value="HIS_KIN"/>
    <property type="match status" value="1"/>
</dbReference>
<dbReference type="InterPro" id="IPR011712">
    <property type="entry name" value="Sig_transdc_His_kin_sub3_dim/P"/>
</dbReference>
<comment type="caution">
    <text evidence="10">The sequence shown here is derived from an EMBL/GenBank/DDBJ whole genome shotgun (WGS) entry which is preliminary data.</text>
</comment>
<dbReference type="OrthoDB" id="9781904at2"/>
<dbReference type="STRING" id="765420.OSCT_2831"/>
<dbReference type="SMART" id="SM00065">
    <property type="entry name" value="GAF"/>
    <property type="match status" value="1"/>
</dbReference>
<dbReference type="AlphaFoldDB" id="E1IHN0"/>
<dbReference type="eggNOG" id="COG2203">
    <property type="taxonomic scope" value="Bacteria"/>
</dbReference>
<keyword evidence="5" id="KW-0418">Kinase</keyword>
<protein>
    <submittedName>
        <fullName evidence="10">GAF domain-containing protein</fullName>
    </submittedName>
</protein>
<evidence type="ECO:0000256" key="1">
    <source>
        <dbReference type="ARBA" id="ARBA00004651"/>
    </source>
</evidence>
<dbReference type="Pfam" id="PF01590">
    <property type="entry name" value="GAF"/>
    <property type="match status" value="1"/>
</dbReference>
<sequence>MSPIAFNQRQLETLSQLLIAGGHHDVSGLLAASLERLVSFWPAQAGALLYITPYGETVQLIHGTLDDETRTLIDQARSGFMRREDGGEPMLGSYSLEGTRDLIELPLQSAGQGVGLLHLVVNGQDLGAEGKTSDSFSPDEDLMVLLVRAIGGEADKLSMLRRAERDLRELNLLYEIGQSLSINLDLSSLLNDIKLRAPKVVGAERCSILLLDEQRNELVLEIPGENRQYRMPSDRGIAGWVVTHGVGQIVNDVEQDARWYDAIGREAEFNTRSILCVPMRIKDRIIGVMQLLNKNDNRHFGDQDMQLLTTLAAQAAIAIENARLYQSLKEERDRLLSKEAETRYAIARDLHDGPTQSVAAIAMNIEFIKKLFRAMPERVPAELDTLAELVHKTTNDIRTLLFELRPLGLETQGLLITLQQYVERWRDPSGNTTRLRIEAPMNVPRLPSEIEAAAFIIIQEAVNNARKHAHSDVITIYLYVEEDVFVASVRDRGRGFNVALVESNYNTRGSLGLLNMKERARLIGAELRIRSEPEQGTTVELRIPLS</sequence>
<dbReference type="PANTHER" id="PTHR24421:SF37">
    <property type="entry name" value="SENSOR HISTIDINE KINASE NARS"/>
    <property type="match status" value="1"/>
</dbReference>
<keyword evidence="8" id="KW-0472">Membrane</keyword>
<evidence type="ECO:0000313" key="11">
    <source>
        <dbReference type="Proteomes" id="UP000054010"/>
    </source>
</evidence>
<keyword evidence="7" id="KW-0902">Two-component regulatory system</keyword>
<dbReference type="GO" id="GO:0046983">
    <property type="term" value="F:protein dimerization activity"/>
    <property type="evidence" value="ECO:0007669"/>
    <property type="project" value="InterPro"/>
</dbReference>
<keyword evidence="3" id="KW-0808">Transferase</keyword>
<comment type="subcellular location">
    <subcellularLocation>
        <location evidence="1">Cell membrane</location>
        <topology evidence="1">Multi-pass membrane protein</topology>
    </subcellularLocation>
</comment>
<dbReference type="InterPro" id="IPR003594">
    <property type="entry name" value="HATPase_dom"/>
</dbReference>
<proteinExistence type="predicted"/>
<name>E1IHN0_9CHLR</name>
<keyword evidence="2" id="KW-1003">Cell membrane</keyword>
<dbReference type="HOGENOM" id="CLU_500450_0_0_0"/>
<dbReference type="InterPro" id="IPR029016">
    <property type="entry name" value="GAF-like_dom_sf"/>
</dbReference>
<dbReference type="InterPro" id="IPR036890">
    <property type="entry name" value="HATPase_C_sf"/>
</dbReference>
<keyword evidence="6" id="KW-1133">Transmembrane helix</keyword>
<evidence type="ECO:0000256" key="5">
    <source>
        <dbReference type="ARBA" id="ARBA00022777"/>
    </source>
</evidence>
<dbReference type="Proteomes" id="UP000054010">
    <property type="component" value="Unassembled WGS sequence"/>
</dbReference>
<dbReference type="CDD" id="cd16917">
    <property type="entry name" value="HATPase_UhpB-NarQ-NarX-like"/>
    <property type="match status" value="1"/>
</dbReference>
<dbReference type="Pfam" id="PF02518">
    <property type="entry name" value="HATPase_c"/>
    <property type="match status" value="1"/>
</dbReference>
<dbReference type="SMART" id="SM00387">
    <property type="entry name" value="HATPase_c"/>
    <property type="match status" value="1"/>
</dbReference>